<dbReference type="PANTHER" id="PTHR31451:SF59">
    <property type="entry name" value="MANNAN ENDO-1,4-BETA-MANNOSIDASE"/>
    <property type="match status" value="1"/>
</dbReference>
<evidence type="ECO:0000313" key="9">
    <source>
        <dbReference type="Proteomes" id="UP000585474"/>
    </source>
</evidence>
<dbReference type="InterPro" id="IPR045053">
    <property type="entry name" value="MAN-like"/>
</dbReference>
<dbReference type="InterPro" id="IPR001547">
    <property type="entry name" value="Glyco_hydro_5"/>
</dbReference>
<dbReference type="AlphaFoldDB" id="A0A7J0FEI3"/>
<dbReference type="Pfam" id="PF26410">
    <property type="entry name" value="GH5_mannosidase"/>
    <property type="match status" value="1"/>
</dbReference>
<evidence type="ECO:0000313" key="8">
    <source>
        <dbReference type="EMBL" id="GFY96836.1"/>
    </source>
</evidence>
<evidence type="ECO:0000256" key="5">
    <source>
        <dbReference type="ARBA" id="ARBA00023295"/>
    </source>
</evidence>
<evidence type="ECO:0000256" key="3">
    <source>
        <dbReference type="ARBA" id="ARBA00012706"/>
    </source>
</evidence>
<organism evidence="8 9">
    <name type="scientific">Actinidia rufa</name>
    <dbReference type="NCBI Taxonomy" id="165716"/>
    <lineage>
        <taxon>Eukaryota</taxon>
        <taxon>Viridiplantae</taxon>
        <taxon>Streptophyta</taxon>
        <taxon>Embryophyta</taxon>
        <taxon>Tracheophyta</taxon>
        <taxon>Spermatophyta</taxon>
        <taxon>Magnoliopsida</taxon>
        <taxon>eudicotyledons</taxon>
        <taxon>Gunneridae</taxon>
        <taxon>Pentapetalae</taxon>
        <taxon>asterids</taxon>
        <taxon>Ericales</taxon>
        <taxon>Actinidiaceae</taxon>
        <taxon>Actinidia</taxon>
    </lineage>
</organism>
<keyword evidence="9" id="KW-1185">Reference proteome</keyword>
<keyword evidence="5" id="KW-0326">Glycosidase</keyword>
<dbReference type="EMBL" id="BJWL01000011">
    <property type="protein sequence ID" value="GFY96836.1"/>
    <property type="molecule type" value="Genomic_DNA"/>
</dbReference>
<gene>
    <name evidence="8" type="ORF">Acr_11g0011420</name>
</gene>
<proteinExistence type="inferred from homology"/>
<sequence>MARLSRISLSLGILMLLTLVSEARVPTNSGLGIGRIMGTHFVVNGSPFYFNGFNSYWMMHVAAEPGDRSKVSKVFREAAAAGLFACRTWACWKKALDFVISEAQKYGIRLILSFANNYNDFGGRAQYVRWTRNAGVQVNSNDDFYTHSVLKEYYKNHAKRVITRFNTITRTAYKDDPTIMAWELMNEPRCQADYSGRTINPLVIAEFGKTSKDPGYNLNSRDSFMNVVYANMDSLGQSGGIIGGSLVWQLVEGGMEPYHDGYEIVLSENSSIDGVLSKQSRQMAEFSHLTRVPHGQPRGKRNSMP</sequence>
<comment type="catalytic activity">
    <reaction evidence="1">
        <text>Random hydrolysis of (1-&gt;4)-beta-D-mannosidic linkages in mannans, galactomannans and glucomannans.</text>
        <dbReference type="EC" id="3.2.1.78"/>
    </reaction>
</comment>
<dbReference type="OrthoDB" id="406631at2759"/>
<evidence type="ECO:0000256" key="6">
    <source>
        <dbReference type="SAM" id="SignalP"/>
    </source>
</evidence>
<keyword evidence="4 8" id="KW-0378">Hydrolase</keyword>
<keyword evidence="6" id="KW-0732">Signal</keyword>
<evidence type="ECO:0000256" key="1">
    <source>
        <dbReference type="ARBA" id="ARBA00001678"/>
    </source>
</evidence>
<feature type="chain" id="PRO_5029702164" description="mannan endo-1,4-beta-mannosidase" evidence="6">
    <location>
        <begin position="24"/>
        <end position="305"/>
    </location>
</feature>
<dbReference type="PANTHER" id="PTHR31451">
    <property type="match status" value="1"/>
</dbReference>
<evidence type="ECO:0000256" key="4">
    <source>
        <dbReference type="ARBA" id="ARBA00022801"/>
    </source>
</evidence>
<accession>A0A7J0FEI3</accession>
<reference evidence="8 9" key="1">
    <citation type="submission" date="2019-07" db="EMBL/GenBank/DDBJ databases">
        <title>De Novo Assembly of kiwifruit Actinidia rufa.</title>
        <authorList>
            <person name="Sugita-Konishi S."/>
            <person name="Sato K."/>
            <person name="Mori E."/>
            <person name="Abe Y."/>
            <person name="Kisaki G."/>
            <person name="Hamano K."/>
            <person name="Suezawa K."/>
            <person name="Otani M."/>
            <person name="Fukuda T."/>
            <person name="Manabe T."/>
            <person name="Gomi K."/>
            <person name="Tabuchi M."/>
            <person name="Akimitsu K."/>
            <person name="Kataoka I."/>
        </authorList>
    </citation>
    <scope>NUCLEOTIDE SEQUENCE [LARGE SCALE GENOMIC DNA]</scope>
    <source>
        <strain evidence="9">cv. Fuchu</strain>
    </source>
</reference>
<dbReference type="Proteomes" id="UP000585474">
    <property type="component" value="Unassembled WGS sequence"/>
</dbReference>
<dbReference type="Gene3D" id="3.20.20.80">
    <property type="entry name" value="Glycosidases"/>
    <property type="match status" value="2"/>
</dbReference>
<dbReference type="InterPro" id="IPR017853">
    <property type="entry name" value="GH"/>
</dbReference>
<evidence type="ECO:0000256" key="2">
    <source>
        <dbReference type="ARBA" id="ARBA00005641"/>
    </source>
</evidence>
<comment type="similarity">
    <text evidence="2">Belongs to the glycosyl hydrolase 5 (cellulase A) family.</text>
</comment>
<dbReference type="EC" id="3.2.1.78" evidence="3"/>
<dbReference type="GO" id="GO:0016985">
    <property type="term" value="F:mannan endo-1,4-beta-mannosidase activity"/>
    <property type="evidence" value="ECO:0007669"/>
    <property type="project" value="UniProtKB-EC"/>
</dbReference>
<comment type="caution">
    <text evidence="8">The sequence shown here is derived from an EMBL/GenBank/DDBJ whole genome shotgun (WGS) entry which is preliminary data.</text>
</comment>
<feature type="domain" description="Glycoside hydrolase family 5" evidence="7">
    <location>
        <begin position="95"/>
        <end position="190"/>
    </location>
</feature>
<protein>
    <recommendedName>
        <fullName evidence="3">mannan endo-1,4-beta-mannosidase</fullName>
        <ecNumber evidence="3">3.2.1.78</ecNumber>
    </recommendedName>
</protein>
<evidence type="ECO:0000259" key="7">
    <source>
        <dbReference type="Pfam" id="PF26410"/>
    </source>
</evidence>
<feature type="signal peptide" evidence="6">
    <location>
        <begin position="1"/>
        <end position="23"/>
    </location>
</feature>
<name>A0A7J0FEI3_9ERIC</name>
<dbReference type="SUPFAM" id="SSF51445">
    <property type="entry name" value="(Trans)glycosidases"/>
    <property type="match status" value="1"/>
</dbReference>